<feature type="domain" description="Flagellar hook-associated protein FlgK helical" evidence="8">
    <location>
        <begin position="102"/>
        <end position="309"/>
    </location>
</feature>
<evidence type="ECO:0000259" key="7">
    <source>
        <dbReference type="Pfam" id="PF06429"/>
    </source>
</evidence>
<dbReference type="GO" id="GO:0044780">
    <property type="term" value="P:bacterial-type flagellum assembly"/>
    <property type="evidence" value="ECO:0007669"/>
    <property type="project" value="InterPro"/>
</dbReference>
<evidence type="ECO:0000256" key="3">
    <source>
        <dbReference type="ARBA" id="ARBA00009677"/>
    </source>
</evidence>
<dbReference type="KEGG" id="abaw:D5400_05935"/>
<dbReference type="InterPro" id="IPR053927">
    <property type="entry name" value="FlgK_helical"/>
</dbReference>
<dbReference type="PANTHER" id="PTHR30033">
    <property type="entry name" value="FLAGELLAR HOOK-ASSOCIATED PROTEIN 1"/>
    <property type="match status" value="1"/>
</dbReference>
<name>A0A3Q8XP17_9HYPH</name>
<accession>A0A3Q8XP17</accession>
<dbReference type="GO" id="GO:0009424">
    <property type="term" value="C:bacterial-type flagellum hook"/>
    <property type="evidence" value="ECO:0007669"/>
    <property type="project" value="InterPro"/>
</dbReference>
<keyword evidence="9" id="KW-0282">Flagellum</keyword>
<gene>
    <name evidence="9" type="primary">flgK</name>
    <name evidence="9" type="ORF">D5400_05935</name>
</gene>
<evidence type="ECO:0000313" key="9">
    <source>
        <dbReference type="EMBL" id="AZN70876.1"/>
    </source>
</evidence>
<feature type="domain" description="Flagellar basal-body/hook protein C-terminal" evidence="7">
    <location>
        <begin position="441"/>
        <end position="480"/>
    </location>
</feature>
<dbReference type="AlphaFoldDB" id="A0A3Q8XP17"/>
<keyword evidence="9" id="KW-0969">Cilium</keyword>
<dbReference type="GO" id="GO:0005576">
    <property type="term" value="C:extracellular region"/>
    <property type="evidence" value="ECO:0007669"/>
    <property type="project" value="UniProtKB-SubCell"/>
</dbReference>
<keyword evidence="5" id="KW-0964">Secreted</keyword>
<keyword evidence="6" id="KW-0975">Bacterial flagellum</keyword>
<evidence type="ECO:0000313" key="10">
    <source>
        <dbReference type="Proteomes" id="UP000268192"/>
    </source>
</evidence>
<keyword evidence="9" id="KW-0966">Cell projection</keyword>
<evidence type="ECO:0000259" key="8">
    <source>
        <dbReference type="Pfam" id="PF22638"/>
    </source>
</evidence>
<proteinExistence type="inferred from homology"/>
<dbReference type="Pfam" id="PF06429">
    <property type="entry name" value="Flg_bbr_C"/>
    <property type="match status" value="1"/>
</dbReference>
<dbReference type="Pfam" id="PF22638">
    <property type="entry name" value="FlgK_D1"/>
    <property type="match status" value="1"/>
</dbReference>
<keyword evidence="10" id="KW-1185">Reference proteome</keyword>
<dbReference type="SUPFAM" id="SSF64518">
    <property type="entry name" value="Phase 1 flagellin"/>
    <property type="match status" value="1"/>
</dbReference>
<comment type="subcellular location">
    <subcellularLocation>
        <location evidence="1">Bacterial flagellum</location>
    </subcellularLocation>
    <subcellularLocation>
        <location evidence="2">Secreted</location>
    </subcellularLocation>
</comment>
<dbReference type="RefSeq" id="WP_126008576.1">
    <property type="nucleotide sequence ID" value="NZ_CP032509.1"/>
</dbReference>
<evidence type="ECO:0000256" key="5">
    <source>
        <dbReference type="ARBA" id="ARBA00022525"/>
    </source>
</evidence>
<reference evidence="9 10" key="1">
    <citation type="submission" date="2018-09" db="EMBL/GenBank/DDBJ databases">
        <title>Marinorhizobium profundi gen. nov., sp. nov., isolated from a deep-sea sediment sample from the New Britain Trench and proposal of Marinorhizobiaceae fam. nov. in the order Rhizobiales of the class Alphaproteobacteria.</title>
        <authorList>
            <person name="Cao J."/>
        </authorList>
    </citation>
    <scope>NUCLEOTIDE SEQUENCE [LARGE SCALE GENOMIC DNA]</scope>
    <source>
        <strain evidence="9 10">WS11</strain>
    </source>
</reference>
<evidence type="ECO:0000256" key="1">
    <source>
        <dbReference type="ARBA" id="ARBA00004365"/>
    </source>
</evidence>
<evidence type="ECO:0000256" key="6">
    <source>
        <dbReference type="ARBA" id="ARBA00023143"/>
    </source>
</evidence>
<evidence type="ECO:0000256" key="2">
    <source>
        <dbReference type="ARBA" id="ARBA00004613"/>
    </source>
</evidence>
<dbReference type="OrthoDB" id="7181295at2"/>
<evidence type="ECO:0000256" key="4">
    <source>
        <dbReference type="ARBA" id="ARBA00016244"/>
    </source>
</evidence>
<dbReference type="GO" id="GO:0005198">
    <property type="term" value="F:structural molecule activity"/>
    <property type="evidence" value="ECO:0007669"/>
    <property type="project" value="InterPro"/>
</dbReference>
<dbReference type="NCBIfam" id="TIGR02492">
    <property type="entry name" value="flgK_ends"/>
    <property type="match status" value="1"/>
</dbReference>
<organism evidence="9 10">
    <name type="scientific">Georhizobium profundi</name>
    <dbReference type="NCBI Taxonomy" id="2341112"/>
    <lineage>
        <taxon>Bacteria</taxon>
        <taxon>Pseudomonadati</taxon>
        <taxon>Pseudomonadota</taxon>
        <taxon>Alphaproteobacteria</taxon>
        <taxon>Hyphomicrobiales</taxon>
        <taxon>Rhizobiaceae</taxon>
        <taxon>Georhizobium</taxon>
    </lineage>
</organism>
<protein>
    <recommendedName>
        <fullName evidence="4">Flagellar hook-associated protein 1</fullName>
    </recommendedName>
</protein>
<sequence length="482" mass="50504">MSLTSALNTAQSILSNTSTQTSTVSRNISNAGAENYVRRSATLASNGWGAQVVNISRAANDVLFRDSLVSTSSASGQNALLDGIDQIRALIGGNDFEKAPAALMGSLRDSLQLFASQPSNTSAAQGAVADAILLADGIRQSSIDLQKMRLQTDTEISRQVEDLNKLLGEFEVVNNDVRNATRSGQDASDALDTRDGILKSISEIIGVTVVKRPNNDIALYTKEGATLFETVPRDVTFARTNGFDANTVGNAVLVDGVPLGAGEGGATTASGSLGALLQVRDTIAPTYQSQLDEMARALVTTFREVSQTGGTDLPGLFTWSGGTVPPDGTIVPGMATSLAVNAAYVQPSGNAFLLRDGGANGADYVVNVEGGAGFSSLIEGFVTQMSEPVNFDVNAQIGASASLFDFAASSVGWMESLRQQANTAAENKNASYYRTTQALSNATGVNIDEEMAKLLELEQSYKASARIITAVDEMINTLLSVR</sequence>
<dbReference type="InterPro" id="IPR010930">
    <property type="entry name" value="Flg_bb/hook_C_dom"/>
</dbReference>
<dbReference type="Proteomes" id="UP000268192">
    <property type="component" value="Chromosome"/>
</dbReference>
<dbReference type="EMBL" id="CP032509">
    <property type="protein sequence ID" value="AZN70876.1"/>
    <property type="molecule type" value="Genomic_DNA"/>
</dbReference>
<comment type="similarity">
    <text evidence="3">Belongs to the flagella basal body rod proteins family.</text>
</comment>
<dbReference type="PANTHER" id="PTHR30033:SF1">
    <property type="entry name" value="FLAGELLAR HOOK-ASSOCIATED PROTEIN 1"/>
    <property type="match status" value="1"/>
</dbReference>
<dbReference type="InterPro" id="IPR002371">
    <property type="entry name" value="FlgK"/>
</dbReference>